<dbReference type="EMBL" id="BPLQ01007973">
    <property type="protein sequence ID" value="GIY33672.1"/>
    <property type="molecule type" value="Genomic_DNA"/>
</dbReference>
<proteinExistence type="predicted"/>
<protein>
    <submittedName>
        <fullName evidence="5">Clotting factor B</fullName>
    </submittedName>
</protein>
<keyword evidence="1" id="KW-0645">Protease</keyword>
<dbReference type="Proteomes" id="UP001054837">
    <property type="component" value="Unassembled WGS sequence"/>
</dbReference>
<keyword evidence="6" id="KW-1185">Reference proteome</keyword>
<evidence type="ECO:0000313" key="6">
    <source>
        <dbReference type="Proteomes" id="UP001054837"/>
    </source>
</evidence>
<dbReference type="InterPro" id="IPR050127">
    <property type="entry name" value="Serine_Proteases_S1"/>
</dbReference>
<dbReference type="SUPFAM" id="SSF50494">
    <property type="entry name" value="Trypsin-like serine proteases"/>
    <property type="match status" value="1"/>
</dbReference>
<keyword evidence="2" id="KW-0378">Hydrolase</keyword>
<comment type="caution">
    <text evidence="5">The sequence shown here is derived from an EMBL/GenBank/DDBJ whole genome shotgun (WGS) entry which is preliminary data.</text>
</comment>
<dbReference type="GO" id="GO:0006508">
    <property type="term" value="P:proteolysis"/>
    <property type="evidence" value="ECO:0007669"/>
    <property type="project" value="UniProtKB-KW"/>
</dbReference>
<evidence type="ECO:0000256" key="3">
    <source>
        <dbReference type="ARBA" id="ARBA00022825"/>
    </source>
</evidence>
<evidence type="ECO:0000313" key="5">
    <source>
        <dbReference type="EMBL" id="GIY33672.1"/>
    </source>
</evidence>
<dbReference type="AlphaFoldDB" id="A0AAV4SM99"/>
<evidence type="ECO:0000256" key="1">
    <source>
        <dbReference type="ARBA" id="ARBA00022670"/>
    </source>
</evidence>
<dbReference type="InterPro" id="IPR001254">
    <property type="entry name" value="Trypsin_dom"/>
</dbReference>
<gene>
    <name evidence="5" type="primary">CFB_0</name>
    <name evidence="5" type="ORF">CDAR_483471</name>
</gene>
<dbReference type="PANTHER" id="PTHR24264">
    <property type="entry name" value="TRYPSIN-RELATED"/>
    <property type="match status" value="1"/>
</dbReference>
<dbReference type="Pfam" id="PF00089">
    <property type="entry name" value="Trypsin"/>
    <property type="match status" value="1"/>
</dbReference>
<organism evidence="5 6">
    <name type="scientific">Caerostris darwini</name>
    <dbReference type="NCBI Taxonomy" id="1538125"/>
    <lineage>
        <taxon>Eukaryota</taxon>
        <taxon>Metazoa</taxon>
        <taxon>Ecdysozoa</taxon>
        <taxon>Arthropoda</taxon>
        <taxon>Chelicerata</taxon>
        <taxon>Arachnida</taxon>
        <taxon>Araneae</taxon>
        <taxon>Araneomorphae</taxon>
        <taxon>Entelegynae</taxon>
        <taxon>Araneoidea</taxon>
        <taxon>Araneidae</taxon>
        <taxon>Caerostris</taxon>
    </lineage>
</organism>
<feature type="domain" description="Peptidase S1" evidence="4">
    <location>
        <begin position="1"/>
        <end position="107"/>
    </location>
</feature>
<dbReference type="GO" id="GO:0004252">
    <property type="term" value="F:serine-type endopeptidase activity"/>
    <property type="evidence" value="ECO:0007669"/>
    <property type="project" value="InterPro"/>
</dbReference>
<dbReference type="PANTHER" id="PTHR24264:SF54">
    <property type="entry name" value="PEPTIDASE S1 DOMAIN-CONTAINING PROTEIN"/>
    <property type="match status" value="1"/>
</dbReference>
<evidence type="ECO:0000256" key="2">
    <source>
        <dbReference type="ARBA" id="ARBA00022801"/>
    </source>
</evidence>
<dbReference type="PROSITE" id="PS50240">
    <property type="entry name" value="TRYPSIN_DOM"/>
    <property type="match status" value="1"/>
</dbReference>
<dbReference type="InterPro" id="IPR043504">
    <property type="entry name" value="Peptidase_S1_PA_chymotrypsin"/>
</dbReference>
<evidence type="ECO:0000259" key="4">
    <source>
        <dbReference type="PROSITE" id="PS50240"/>
    </source>
</evidence>
<dbReference type="Gene3D" id="2.40.10.10">
    <property type="entry name" value="Trypsin-like serine proteases"/>
    <property type="match status" value="1"/>
</dbReference>
<accession>A0AAV4SM99</accession>
<sequence>MPIETLFDVRVPVCTIGNRLTDNHVLPQRLLPVLSLTDNPLLPPIGGLPSLAGLNCDSGGPLLREFSEKRWALVGVVSFGFQCAAPGFPGVYTRASAYLPWIKKYIEEKRAIEWAKRRPIFITVPSTK</sequence>
<reference evidence="5 6" key="1">
    <citation type="submission" date="2021-06" db="EMBL/GenBank/DDBJ databases">
        <title>Caerostris darwini draft genome.</title>
        <authorList>
            <person name="Kono N."/>
            <person name="Arakawa K."/>
        </authorList>
    </citation>
    <scope>NUCLEOTIDE SEQUENCE [LARGE SCALE GENOMIC DNA]</scope>
</reference>
<dbReference type="InterPro" id="IPR009003">
    <property type="entry name" value="Peptidase_S1_PA"/>
</dbReference>
<keyword evidence="3" id="KW-0720">Serine protease</keyword>
<dbReference type="GO" id="GO:0005615">
    <property type="term" value="C:extracellular space"/>
    <property type="evidence" value="ECO:0007669"/>
    <property type="project" value="TreeGrafter"/>
</dbReference>
<name>A0AAV4SM99_9ARAC</name>